<protein>
    <submittedName>
        <fullName evidence="2">Uncharacterized protein</fullName>
    </submittedName>
</protein>
<gene>
    <name evidence="2" type="ORF">CHS0354_002032</name>
</gene>
<comment type="caution">
    <text evidence="2">The sequence shown here is derived from an EMBL/GenBank/DDBJ whole genome shotgun (WGS) entry which is preliminary data.</text>
</comment>
<keyword evidence="3" id="KW-1185">Reference proteome</keyword>
<name>A0AAE0T5N5_9BIVA</name>
<dbReference type="EMBL" id="JAEAOA010000186">
    <property type="protein sequence ID" value="KAK3604224.1"/>
    <property type="molecule type" value="Genomic_DNA"/>
</dbReference>
<feature type="region of interest" description="Disordered" evidence="1">
    <location>
        <begin position="1"/>
        <end position="40"/>
    </location>
</feature>
<reference evidence="2" key="3">
    <citation type="submission" date="2023-05" db="EMBL/GenBank/DDBJ databases">
        <authorList>
            <person name="Smith C.H."/>
        </authorList>
    </citation>
    <scope>NUCLEOTIDE SEQUENCE</scope>
    <source>
        <strain evidence="2">CHS0354</strain>
        <tissue evidence="2">Mantle</tissue>
    </source>
</reference>
<dbReference type="AlphaFoldDB" id="A0AAE0T5N5"/>
<evidence type="ECO:0000256" key="1">
    <source>
        <dbReference type="SAM" id="MobiDB-lite"/>
    </source>
</evidence>
<reference evidence="2" key="2">
    <citation type="journal article" date="2021" name="Genome Biol. Evol.">
        <title>Developing a high-quality reference genome for a parasitic bivalve with doubly uniparental inheritance (Bivalvia: Unionida).</title>
        <authorList>
            <person name="Smith C.H."/>
        </authorList>
    </citation>
    <scope>NUCLEOTIDE SEQUENCE</scope>
    <source>
        <strain evidence="2">CHS0354</strain>
        <tissue evidence="2">Mantle</tissue>
    </source>
</reference>
<feature type="region of interest" description="Disordered" evidence="1">
    <location>
        <begin position="175"/>
        <end position="208"/>
    </location>
</feature>
<evidence type="ECO:0000313" key="3">
    <source>
        <dbReference type="Proteomes" id="UP001195483"/>
    </source>
</evidence>
<reference evidence="2" key="1">
    <citation type="journal article" date="2021" name="Genome Biol. Evol.">
        <title>A High-Quality Reference Genome for a Parasitic Bivalve with Doubly Uniparental Inheritance (Bivalvia: Unionida).</title>
        <authorList>
            <person name="Smith C.H."/>
        </authorList>
    </citation>
    <scope>NUCLEOTIDE SEQUENCE</scope>
    <source>
        <strain evidence="2">CHS0354</strain>
    </source>
</reference>
<feature type="compositionally biased region" description="Acidic residues" evidence="1">
    <location>
        <begin position="183"/>
        <end position="207"/>
    </location>
</feature>
<proteinExistence type="predicted"/>
<evidence type="ECO:0000313" key="2">
    <source>
        <dbReference type="EMBL" id="KAK3604224.1"/>
    </source>
</evidence>
<accession>A0AAE0T5N5</accession>
<sequence>MSKKSASKNVAKKRREKELKRKKQKQKQVSVKQRRKTHSMGRIKHQLRYIPLLAAEPEIIAVNSGKTKDEVLSHSNNVLARINFYYDDFLHNGILKALDLLEERYKRERRSERLINITAVRYFMSEHKYPGVINQIVVARYFMAIEGEELNEANIMDFIADYEKKYETELEAVQSEAAQGGEFDGEDIADSDDGEEDGYEDSDDTSEAAESFRTYLTEKMMIEEERADELTENFEVFFGDYLTDEKEKMNPTDADKRLMAETLRLIGEMAVSEGIFNADQLNEITSRLN</sequence>
<organism evidence="2 3">
    <name type="scientific">Potamilus streckersoni</name>
    <dbReference type="NCBI Taxonomy" id="2493646"/>
    <lineage>
        <taxon>Eukaryota</taxon>
        <taxon>Metazoa</taxon>
        <taxon>Spiralia</taxon>
        <taxon>Lophotrochozoa</taxon>
        <taxon>Mollusca</taxon>
        <taxon>Bivalvia</taxon>
        <taxon>Autobranchia</taxon>
        <taxon>Heteroconchia</taxon>
        <taxon>Palaeoheterodonta</taxon>
        <taxon>Unionida</taxon>
        <taxon>Unionoidea</taxon>
        <taxon>Unionidae</taxon>
        <taxon>Ambleminae</taxon>
        <taxon>Lampsilini</taxon>
        <taxon>Potamilus</taxon>
    </lineage>
</organism>
<dbReference type="Proteomes" id="UP001195483">
    <property type="component" value="Unassembled WGS sequence"/>
</dbReference>